<feature type="non-terminal residue" evidence="3">
    <location>
        <position position="1"/>
    </location>
</feature>
<gene>
    <name evidence="3" type="ORF">EJB05_54934</name>
</gene>
<dbReference type="PANTHER" id="PTHR24177:SF412">
    <property type="entry name" value="OS06G0285941 PROTEIN"/>
    <property type="match status" value="1"/>
</dbReference>
<dbReference type="GO" id="GO:0016020">
    <property type="term" value="C:membrane"/>
    <property type="evidence" value="ECO:0007669"/>
    <property type="project" value="TreeGrafter"/>
</dbReference>
<evidence type="ECO:0000313" key="4">
    <source>
        <dbReference type="Proteomes" id="UP000324897"/>
    </source>
</evidence>
<feature type="transmembrane region" description="Helical" evidence="1">
    <location>
        <begin position="115"/>
        <end position="135"/>
    </location>
</feature>
<feature type="transmembrane region" description="Helical" evidence="1">
    <location>
        <begin position="33"/>
        <end position="51"/>
    </location>
</feature>
<organism evidence="3 4">
    <name type="scientific">Eragrostis curvula</name>
    <name type="common">weeping love grass</name>
    <dbReference type="NCBI Taxonomy" id="38414"/>
    <lineage>
        <taxon>Eukaryota</taxon>
        <taxon>Viridiplantae</taxon>
        <taxon>Streptophyta</taxon>
        <taxon>Embryophyta</taxon>
        <taxon>Tracheophyta</taxon>
        <taxon>Spermatophyta</taxon>
        <taxon>Magnoliopsida</taxon>
        <taxon>Liliopsida</taxon>
        <taxon>Poales</taxon>
        <taxon>Poaceae</taxon>
        <taxon>PACMAD clade</taxon>
        <taxon>Chloridoideae</taxon>
        <taxon>Eragrostideae</taxon>
        <taxon>Eragrostidinae</taxon>
        <taxon>Eragrostis</taxon>
    </lineage>
</organism>
<comment type="caution">
    <text evidence="3">The sequence shown here is derived from an EMBL/GenBank/DDBJ whole genome shotgun (WGS) entry which is preliminary data.</text>
</comment>
<dbReference type="Gramene" id="TVT99683">
    <property type="protein sequence ID" value="TVT99683"/>
    <property type="gene ID" value="EJB05_54934"/>
</dbReference>
<reference evidence="3 4" key="1">
    <citation type="journal article" date="2019" name="Sci. Rep.">
        <title>A high-quality genome of Eragrostis curvula grass provides insights into Poaceae evolution and supports new strategies to enhance forage quality.</title>
        <authorList>
            <person name="Carballo J."/>
            <person name="Santos B.A.C.M."/>
            <person name="Zappacosta D."/>
            <person name="Garbus I."/>
            <person name="Selva J.P."/>
            <person name="Gallo C.A."/>
            <person name="Diaz A."/>
            <person name="Albertini E."/>
            <person name="Caccamo M."/>
            <person name="Echenique V."/>
        </authorList>
    </citation>
    <scope>NUCLEOTIDE SEQUENCE [LARGE SCALE GENOMIC DNA]</scope>
    <source>
        <strain evidence="4">cv. Victoria</strain>
        <tissue evidence="3">Leaf</tissue>
    </source>
</reference>
<proteinExistence type="predicted"/>
<dbReference type="PANTHER" id="PTHR24177">
    <property type="entry name" value="CASKIN"/>
    <property type="match status" value="1"/>
</dbReference>
<sequence>MSDEINEAHDGRDISIVIDAEEQRIKMIKEARTWLTLLATVAASVTYQAGLNPPSGFWQADDSQGHHAGNPVLRDEHWLRYQTFYYFNTTAFVTSLAMIVVLVSDRFFNRKIKVYTLGITGCIDVASLIGAYAAGSTLSNTSTIFIIIITCVAFVPIIYIGEALPNLCYVVMFMAPPLFWLAKKGWLPVTDHMKRRVEMAKKRERDEEDKQAEAKARRRRCYCCAWGRAYKYDIEEGTGQEAA</sequence>
<dbReference type="Proteomes" id="UP000324897">
    <property type="component" value="Unassembled WGS sequence"/>
</dbReference>
<protein>
    <recommendedName>
        <fullName evidence="2">PGG domain-containing protein</fullName>
    </recommendedName>
</protein>
<feature type="transmembrane region" description="Helical" evidence="1">
    <location>
        <begin position="84"/>
        <end position="103"/>
    </location>
</feature>
<evidence type="ECO:0000256" key="1">
    <source>
        <dbReference type="SAM" id="Phobius"/>
    </source>
</evidence>
<name>A0A5J9SL40_9POAL</name>
<evidence type="ECO:0000313" key="3">
    <source>
        <dbReference type="EMBL" id="TVT99683.1"/>
    </source>
</evidence>
<dbReference type="Pfam" id="PF13962">
    <property type="entry name" value="PGG"/>
    <property type="match status" value="1"/>
</dbReference>
<dbReference type="EMBL" id="RWGY01000687">
    <property type="protein sequence ID" value="TVT99683.1"/>
    <property type="molecule type" value="Genomic_DNA"/>
</dbReference>
<keyword evidence="1" id="KW-0812">Transmembrane</keyword>
<keyword evidence="1" id="KW-1133">Transmembrane helix</keyword>
<dbReference type="InterPro" id="IPR026961">
    <property type="entry name" value="PGG_dom"/>
</dbReference>
<feature type="transmembrane region" description="Helical" evidence="1">
    <location>
        <begin position="141"/>
        <end position="160"/>
    </location>
</feature>
<evidence type="ECO:0000259" key="2">
    <source>
        <dbReference type="Pfam" id="PF13962"/>
    </source>
</evidence>
<accession>A0A5J9SL40</accession>
<keyword evidence="1" id="KW-0472">Membrane</keyword>
<feature type="domain" description="PGG" evidence="2">
    <location>
        <begin position="27"/>
        <end position="138"/>
    </location>
</feature>
<keyword evidence="4" id="KW-1185">Reference proteome</keyword>
<dbReference type="AlphaFoldDB" id="A0A5J9SL40"/>
<dbReference type="OrthoDB" id="1166648at2759"/>